<dbReference type="AlphaFoldDB" id="A0A444S2S8"/>
<keyword evidence="5" id="KW-0812">Transmembrane</keyword>
<dbReference type="InterPro" id="IPR000504">
    <property type="entry name" value="RRM_dom"/>
</dbReference>
<feature type="region of interest" description="Disordered" evidence="4">
    <location>
        <begin position="550"/>
        <end position="641"/>
    </location>
</feature>
<gene>
    <name evidence="7" type="ORF">VDGE_20373</name>
</gene>
<feature type="region of interest" description="Disordered" evidence="4">
    <location>
        <begin position="218"/>
        <end position="244"/>
    </location>
</feature>
<dbReference type="GO" id="GO:0003723">
    <property type="term" value="F:RNA binding"/>
    <property type="evidence" value="ECO:0007669"/>
    <property type="project" value="UniProtKB-UniRule"/>
</dbReference>
<keyword evidence="5" id="KW-1133">Transmembrane helix</keyword>
<feature type="domain" description="RRM" evidence="6">
    <location>
        <begin position="342"/>
        <end position="415"/>
    </location>
</feature>
<dbReference type="FunFam" id="3.30.70.330:FF:000323">
    <property type="entry name" value="RNA binding protein MSSP-2"/>
    <property type="match status" value="1"/>
</dbReference>
<dbReference type="SUPFAM" id="SSF54928">
    <property type="entry name" value="RNA-binding domain, RBD"/>
    <property type="match status" value="2"/>
</dbReference>
<feature type="compositionally biased region" description="Polar residues" evidence="4">
    <location>
        <begin position="555"/>
        <end position="566"/>
    </location>
</feature>
<name>A0A444S2S8_VERDA</name>
<evidence type="ECO:0000256" key="1">
    <source>
        <dbReference type="ARBA" id="ARBA00022737"/>
    </source>
</evidence>
<evidence type="ECO:0000313" key="7">
    <source>
        <dbReference type="EMBL" id="RXG47698.1"/>
    </source>
</evidence>
<evidence type="ECO:0000259" key="6">
    <source>
        <dbReference type="PROSITE" id="PS50102"/>
    </source>
</evidence>
<evidence type="ECO:0000256" key="4">
    <source>
        <dbReference type="SAM" id="MobiDB-lite"/>
    </source>
</evidence>
<keyword evidence="2 3" id="KW-0694">RNA-binding</keyword>
<keyword evidence="1" id="KW-0677">Repeat</keyword>
<evidence type="ECO:0000256" key="3">
    <source>
        <dbReference type="PROSITE-ProRule" id="PRU00176"/>
    </source>
</evidence>
<sequence>MNEYMKGRHQHACRVVFTITTATLVIGESIAITIAIAIPISPRVFGSSIRLLQFSDARTTNYRLPRQIVTDLADPTFSSTTRVRSVLQRNNRLAMSYQTSAMDPKHAATYHGGGGHGHQYSENIASDPVHSAISQFQNMTLGHPAMGQMNTGMPYMVPQAQEGPYMLAHIAAGHIGLDHLGHPNPYGHAGAYHIAPVGGSYAPYPMMPFTPGRAAALQDRTNRAGHSEAPGLENRRGSYSTNESTPATPFYQTMAKHDHGPRVAVHDRSTYTTPSPQQLGPINVFPDPAVKQNVIAIPVDRNLDELLRQDPPIPKAVPAVFTPAAQMKSLDQSLENRIPGNRNVYIRGLHPTTDDELLFHYAARFGDVETSKAIIDTSTGACKGFGFAKFYDARDSEVCIRGFHRLGYEVGFARESFNSRLKAEGDEGSTNLYISNLPKSLTEVELGAIFMGYTILSSKILRDSMGNSRGVGFARFESRDVCDEVIKEYNGIGVGDEGLLMNIRYADTPSQKELKRVTAERRQFRTNEYNIGAYGTPLVGMQPNMYNQPAWKRSIPTSSTTTSAHRSLQGMDRSTDREVSSSGSKSHDAGSVQGHGQAQSATEATLVAIASSEDGNELATTPAKSKTVVNSTQSSPAVKRS</sequence>
<evidence type="ECO:0000313" key="8">
    <source>
        <dbReference type="Proteomes" id="UP000288725"/>
    </source>
</evidence>
<feature type="compositionally biased region" description="Polar residues" evidence="4">
    <location>
        <begin position="594"/>
        <end position="603"/>
    </location>
</feature>
<dbReference type="Proteomes" id="UP000288725">
    <property type="component" value="Chromosome 6"/>
</dbReference>
<dbReference type="InterPro" id="IPR012677">
    <property type="entry name" value="Nucleotide-bd_a/b_plait_sf"/>
</dbReference>
<dbReference type="FunFam" id="3.30.70.330:FF:000468">
    <property type="entry name" value="Related to single-stranded DNA-binding protein MSSP-1"/>
    <property type="match status" value="1"/>
</dbReference>
<dbReference type="SMART" id="SM00360">
    <property type="entry name" value="RRM"/>
    <property type="match status" value="2"/>
</dbReference>
<evidence type="ECO:0000256" key="2">
    <source>
        <dbReference type="ARBA" id="ARBA00022884"/>
    </source>
</evidence>
<proteinExistence type="predicted"/>
<feature type="transmembrane region" description="Helical" evidence="5">
    <location>
        <begin position="12"/>
        <end position="38"/>
    </location>
</feature>
<accession>A0A444S2S8</accession>
<feature type="domain" description="RRM" evidence="6">
    <location>
        <begin position="430"/>
        <end position="508"/>
    </location>
</feature>
<dbReference type="PANTHER" id="PTHR24012">
    <property type="entry name" value="RNA BINDING PROTEIN"/>
    <property type="match status" value="1"/>
</dbReference>
<dbReference type="InterPro" id="IPR035979">
    <property type="entry name" value="RBD_domain_sf"/>
</dbReference>
<dbReference type="PROSITE" id="PS50102">
    <property type="entry name" value="RRM"/>
    <property type="match status" value="2"/>
</dbReference>
<reference evidence="7 8" key="1">
    <citation type="submission" date="2018-12" db="EMBL/GenBank/DDBJ databases">
        <title>Genome of Verticillium dahliae isolate Getta Getta.</title>
        <authorList>
            <person name="Gardiner D.M."/>
        </authorList>
    </citation>
    <scope>NUCLEOTIDE SEQUENCE [LARGE SCALE GENOMIC DNA]</scope>
    <source>
        <strain evidence="7 8">Getta Getta</strain>
    </source>
</reference>
<keyword evidence="5" id="KW-0472">Membrane</keyword>
<dbReference type="Pfam" id="PF00076">
    <property type="entry name" value="RRM_1"/>
    <property type="match status" value="2"/>
</dbReference>
<comment type="caution">
    <text evidence="7">The sequence shown here is derived from an EMBL/GenBank/DDBJ whole genome shotgun (WGS) entry which is preliminary data.</text>
</comment>
<evidence type="ECO:0000256" key="5">
    <source>
        <dbReference type="SAM" id="Phobius"/>
    </source>
</evidence>
<dbReference type="EMBL" id="RSDZ01000032">
    <property type="protein sequence ID" value="RXG47698.1"/>
    <property type="molecule type" value="Genomic_DNA"/>
</dbReference>
<organism evidence="7 8">
    <name type="scientific">Verticillium dahliae</name>
    <name type="common">Verticillium wilt</name>
    <dbReference type="NCBI Taxonomy" id="27337"/>
    <lineage>
        <taxon>Eukaryota</taxon>
        <taxon>Fungi</taxon>
        <taxon>Dikarya</taxon>
        <taxon>Ascomycota</taxon>
        <taxon>Pezizomycotina</taxon>
        <taxon>Sordariomycetes</taxon>
        <taxon>Hypocreomycetidae</taxon>
        <taxon>Glomerellales</taxon>
        <taxon>Plectosphaerellaceae</taxon>
        <taxon>Verticillium</taxon>
    </lineage>
</organism>
<dbReference type="Gene3D" id="3.30.70.330">
    <property type="match status" value="2"/>
</dbReference>
<feature type="compositionally biased region" description="Polar residues" evidence="4">
    <location>
        <begin position="618"/>
        <end position="641"/>
    </location>
</feature>
<protein>
    <recommendedName>
        <fullName evidence="6">RRM domain-containing protein</fullName>
    </recommendedName>
</protein>